<dbReference type="EMBL" id="JAINDJ010000004">
    <property type="protein sequence ID" value="KAG9450171.1"/>
    <property type="molecule type" value="Genomic_DNA"/>
</dbReference>
<dbReference type="PANTHER" id="PTHR35129">
    <property type="entry name" value="GUANINE NUCLEOTIDE-BINDING PROTEIN SUBUNIT GAMMA 1"/>
    <property type="match status" value="1"/>
</dbReference>
<keyword evidence="5" id="KW-0807">Transducer</keyword>
<dbReference type="Pfam" id="PF00631">
    <property type="entry name" value="G-gamma"/>
    <property type="match status" value="1"/>
</dbReference>
<feature type="domain" description="G protein gamma" evidence="7">
    <location>
        <begin position="20"/>
        <end position="95"/>
    </location>
</feature>
<reference evidence="8 9" key="1">
    <citation type="submission" date="2021-07" db="EMBL/GenBank/DDBJ databases">
        <title>The Aristolochia fimbriata genome: insights into angiosperm evolution, floral development and chemical biosynthesis.</title>
        <authorList>
            <person name="Jiao Y."/>
        </authorList>
    </citation>
    <scope>NUCLEOTIDE SEQUENCE [LARGE SCALE GENOMIC DNA]</scope>
    <source>
        <strain evidence="8">IBCAS-2021</strain>
        <tissue evidence="8">Leaf</tissue>
    </source>
</reference>
<gene>
    <name evidence="8" type="ORF">H6P81_010136</name>
</gene>
<dbReference type="InterPro" id="IPR015898">
    <property type="entry name" value="G-protein_gamma-like_dom"/>
</dbReference>
<accession>A0AAV7EP37</accession>
<keyword evidence="2" id="KW-1003">Cell membrane</keyword>
<evidence type="ECO:0000313" key="9">
    <source>
        <dbReference type="Proteomes" id="UP000825729"/>
    </source>
</evidence>
<evidence type="ECO:0000256" key="2">
    <source>
        <dbReference type="ARBA" id="ARBA00022475"/>
    </source>
</evidence>
<proteinExistence type="predicted"/>
<keyword evidence="3 6" id="KW-0175">Coiled coil</keyword>
<organism evidence="8 9">
    <name type="scientific">Aristolochia fimbriata</name>
    <name type="common">White veined hardy Dutchman's pipe vine</name>
    <dbReference type="NCBI Taxonomy" id="158543"/>
    <lineage>
        <taxon>Eukaryota</taxon>
        <taxon>Viridiplantae</taxon>
        <taxon>Streptophyta</taxon>
        <taxon>Embryophyta</taxon>
        <taxon>Tracheophyta</taxon>
        <taxon>Spermatophyta</taxon>
        <taxon>Magnoliopsida</taxon>
        <taxon>Magnoliidae</taxon>
        <taxon>Piperales</taxon>
        <taxon>Aristolochiaceae</taxon>
        <taxon>Aristolochia</taxon>
    </lineage>
</organism>
<keyword evidence="9" id="KW-1185">Reference proteome</keyword>
<feature type="coiled-coil region" evidence="6">
    <location>
        <begin position="17"/>
        <end position="44"/>
    </location>
</feature>
<evidence type="ECO:0000256" key="6">
    <source>
        <dbReference type="SAM" id="Coils"/>
    </source>
</evidence>
<name>A0AAV7EP37_ARIFI</name>
<dbReference type="GO" id="GO:0005886">
    <property type="term" value="C:plasma membrane"/>
    <property type="evidence" value="ECO:0007669"/>
    <property type="project" value="UniProtKB-SubCell"/>
</dbReference>
<evidence type="ECO:0000259" key="7">
    <source>
        <dbReference type="SMART" id="SM01224"/>
    </source>
</evidence>
<dbReference type="PANTHER" id="PTHR35129:SF5">
    <property type="entry name" value="GUANINE NUCLEOTIDE-BINDING PROTEIN SUBUNIT GAMMA 2"/>
    <property type="match status" value="1"/>
</dbReference>
<protein>
    <recommendedName>
        <fullName evidence="7">G protein gamma domain-containing protein</fullName>
    </recommendedName>
</protein>
<dbReference type="AlphaFoldDB" id="A0AAV7EP37"/>
<sequence>METAETSLAGPDVFIGKHRMAAAIARLQQEIESIEEELKQLETTPASSVVCEETVASVENKSDALLPHTRGPANPAWDRWFQGAQGSRNHKWWTQKRSD</sequence>
<evidence type="ECO:0000256" key="3">
    <source>
        <dbReference type="ARBA" id="ARBA00023054"/>
    </source>
</evidence>
<dbReference type="InterPro" id="IPR045878">
    <property type="entry name" value="GG1/2"/>
</dbReference>
<keyword evidence="4" id="KW-0472">Membrane</keyword>
<evidence type="ECO:0000256" key="4">
    <source>
        <dbReference type="ARBA" id="ARBA00023136"/>
    </source>
</evidence>
<dbReference type="GO" id="GO:0007186">
    <property type="term" value="P:G protein-coupled receptor signaling pathway"/>
    <property type="evidence" value="ECO:0007669"/>
    <property type="project" value="InterPro"/>
</dbReference>
<comment type="subcellular location">
    <subcellularLocation>
        <location evidence="1">Cell membrane</location>
    </subcellularLocation>
</comment>
<dbReference type="Proteomes" id="UP000825729">
    <property type="component" value="Unassembled WGS sequence"/>
</dbReference>
<comment type="caution">
    <text evidence="8">The sequence shown here is derived from an EMBL/GenBank/DDBJ whole genome shotgun (WGS) entry which is preliminary data.</text>
</comment>
<dbReference type="SMART" id="SM01224">
    <property type="entry name" value="G_gamma"/>
    <property type="match status" value="1"/>
</dbReference>
<evidence type="ECO:0000313" key="8">
    <source>
        <dbReference type="EMBL" id="KAG9450171.1"/>
    </source>
</evidence>
<evidence type="ECO:0000256" key="1">
    <source>
        <dbReference type="ARBA" id="ARBA00004236"/>
    </source>
</evidence>
<evidence type="ECO:0000256" key="5">
    <source>
        <dbReference type="ARBA" id="ARBA00023224"/>
    </source>
</evidence>